<sequence>MPDVEAPSIQLCIEASLECHRLCAEAALRPQSAGIRIGSDPAATLLNCAELSLVTAHFLMARAPEQHAVVQACATVSRASAEALQDLTGLQDCVQICQVLAESCLQLLRLPAPPRRAVA</sequence>
<dbReference type="Gene3D" id="1.20.1270.360">
    <property type="match status" value="1"/>
</dbReference>
<evidence type="ECO:0000313" key="2">
    <source>
        <dbReference type="Proteomes" id="UP000238220"/>
    </source>
</evidence>
<name>A0A2S5TCN7_9GAMM</name>
<dbReference type="Proteomes" id="UP000238220">
    <property type="component" value="Unassembled WGS sequence"/>
</dbReference>
<accession>A0A2S5TCN7</accession>
<evidence type="ECO:0008006" key="3">
    <source>
        <dbReference type="Google" id="ProtNLM"/>
    </source>
</evidence>
<dbReference type="InterPro" id="IPR005560">
    <property type="entry name" value="Csp_YhjQ"/>
</dbReference>
<dbReference type="AlphaFoldDB" id="A0A2S5TCN7"/>
<reference evidence="1 2" key="1">
    <citation type="submission" date="2018-02" db="EMBL/GenBank/DDBJ databases">
        <title>Genome sequencing of Solimonas sp. HR-BB.</title>
        <authorList>
            <person name="Lee Y."/>
            <person name="Jeon C.O."/>
        </authorList>
    </citation>
    <scope>NUCLEOTIDE SEQUENCE [LARGE SCALE GENOMIC DNA]</scope>
    <source>
        <strain evidence="1 2">HR-BB</strain>
    </source>
</reference>
<dbReference type="OrthoDB" id="5396211at2"/>
<protein>
    <recommendedName>
        <fullName evidence="3">Four-helix bundle copper-binding protein</fullName>
    </recommendedName>
</protein>
<dbReference type="Pfam" id="PF03860">
    <property type="entry name" value="Csp"/>
    <property type="match status" value="1"/>
</dbReference>
<organism evidence="1 2">
    <name type="scientific">Solimonas fluminis</name>
    <dbReference type="NCBI Taxonomy" id="2086571"/>
    <lineage>
        <taxon>Bacteria</taxon>
        <taxon>Pseudomonadati</taxon>
        <taxon>Pseudomonadota</taxon>
        <taxon>Gammaproteobacteria</taxon>
        <taxon>Nevskiales</taxon>
        <taxon>Nevskiaceae</taxon>
        <taxon>Solimonas</taxon>
    </lineage>
</organism>
<dbReference type="EMBL" id="PSNW01000010">
    <property type="protein sequence ID" value="PPE72763.1"/>
    <property type="molecule type" value="Genomic_DNA"/>
</dbReference>
<comment type="caution">
    <text evidence="1">The sequence shown here is derived from an EMBL/GenBank/DDBJ whole genome shotgun (WGS) entry which is preliminary data.</text>
</comment>
<keyword evidence="2" id="KW-1185">Reference proteome</keyword>
<dbReference type="RefSeq" id="WP_104231573.1">
    <property type="nucleotide sequence ID" value="NZ_PSNW01000010.1"/>
</dbReference>
<proteinExistence type="predicted"/>
<gene>
    <name evidence="1" type="ORF">C3942_17090</name>
</gene>
<evidence type="ECO:0000313" key="1">
    <source>
        <dbReference type="EMBL" id="PPE72763.1"/>
    </source>
</evidence>